<dbReference type="AlphaFoldDB" id="A0A1I8F4T5"/>
<feature type="region of interest" description="Disordered" evidence="1">
    <location>
        <begin position="77"/>
        <end position="118"/>
    </location>
</feature>
<feature type="compositionally biased region" description="Pro residues" evidence="1">
    <location>
        <begin position="265"/>
        <end position="274"/>
    </location>
</feature>
<dbReference type="WBParaSite" id="maker-unitig_20532-snap-gene-0.2-mRNA-1">
    <property type="protein sequence ID" value="maker-unitig_20532-snap-gene-0.2-mRNA-1"/>
    <property type="gene ID" value="maker-unitig_20532-snap-gene-0.2"/>
</dbReference>
<evidence type="ECO:0000313" key="2">
    <source>
        <dbReference type="Proteomes" id="UP000095280"/>
    </source>
</evidence>
<accession>A0A1I8F4T5</accession>
<evidence type="ECO:0000256" key="1">
    <source>
        <dbReference type="SAM" id="MobiDB-lite"/>
    </source>
</evidence>
<reference evidence="3" key="1">
    <citation type="submission" date="2016-11" db="UniProtKB">
        <authorList>
            <consortium name="WormBaseParasite"/>
        </authorList>
    </citation>
    <scope>IDENTIFICATION</scope>
</reference>
<feature type="compositionally biased region" description="Low complexity" evidence="1">
    <location>
        <begin position="104"/>
        <end position="118"/>
    </location>
</feature>
<feature type="compositionally biased region" description="Basic residues" evidence="1">
    <location>
        <begin position="88"/>
        <end position="101"/>
    </location>
</feature>
<keyword evidence="2" id="KW-1185">Reference proteome</keyword>
<organism evidence="2 3">
    <name type="scientific">Macrostomum lignano</name>
    <dbReference type="NCBI Taxonomy" id="282301"/>
    <lineage>
        <taxon>Eukaryota</taxon>
        <taxon>Metazoa</taxon>
        <taxon>Spiralia</taxon>
        <taxon>Lophotrochozoa</taxon>
        <taxon>Platyhelminthes</taxon>
        <taxon>Rhabditophora</taxon>
        <taxon>Macrostomorpha</taxon>
        <taxon>Macrostomida</taxon>
        <taxon>Macrostomidae</taxon>
        <taxon>Macrostomum</taxon>
    </lineage>
</organism>
<dbReference type="Proteomes" id="UP000095280">
    <property type="component" value="Unplaced"/>
</dbReference>
<protein>
    <submittedName>
        <fullName evidence="3">Os01g0778700 protein</fullName>
    </submittedName>
</protein>
<proteinExistence type="predicted"/>
<sequence length="274" mass="29121">AAAVNQSCPDFISFLAARVSWKQMNFQNPAIFSSTLRSPPTILALRPAKIADLPAPPARVCGGKRVVAQSARHSSSVAEFGAGGGGRQRQRSLLHGRRVRQAHGGSVSDSLRSRGSTSSAALPRVGFLNLGKAGGREDSLAVQRQQQTRRAVGGQQPALEHSASSSLAQAEEEGHFAQQLRGGRRGRQHQLAPKEAAAEPTGGTNYESLLPCFAARKAAVWAEISGTGDAHWLEYHRLPLQHSAAPAAHSFRSAPGTPRRSQKRTPPPLLAASY</sequence>
<feature type="compositionally biased region" description="Low complexity" evidence="1">
    <location>
        <begin position="141"/>
        <end position="169"/>
    </location>
</feature>
<feature type="region of interest" description="Disordered" evidence="1">
    <location>
        <begin position="136"/>
        <end position="204"/>
    </location>
</feature>
<feature type="region of interest" description="Disordered" evidence="1">
    <location>
        <begin position="246"/>
        <end position="274"/>
    </location>
</feature>
<evidence type="ECO:0000313" key="3">
    <source>
        <dbReference type="WBParaSite" id="maker-unitig_20532-snap-gene-0.2-mRNA-1"/>
    </source>
</evidence>
<name>A0A1I8F4T5_9PLAT</name>